<keyword evidence="4" id="KW-0808">Transferase</keyword>
<dbReference type="RefSeq" id="WP_097233127.1">
    <property type="nucleotide sequence ID" value="NZ_OCNE01000019.1"/>
</dbReference>
<evidence type="ECO:0000256" key="2">
    <source>
        <dbReference type="ARBA" id="ARBA00012438"/>
    </source>
</evidence>
<gene>
    <name evidence="13" type="ORF">SAMN06297387_11920</name>
</gene>
<dbReference type="SUPFAM" id="SSF55874">
    <property type="entry name" value="ATPase domain of HSP90 chaperone/DNA topoisomerase II/histidine kinase"/>
    <property type="match status" value="1"/>
</dbReference>
<evidence type="ECO:0000256" key="10">
    <source>
        <dbReference type="SAM" id="Phobius"/>
    </source>
</evidence>
<dbReference type="PANTHER" id="PTHR24421">
    <property type="entry name" value="NITRATE/NITRITE SENSOR PROTEIN NARX-RELATED"/>
    <property type="match status" value="1"/>
</dbReference>
<keyword evidence="14" id="KW-1185">Reference proteome</keyword>
<dbReference type="Pfam" id="PF07730">
    <property type="entry name" value="HisKA_3"/>
    <property type="match status" value="1"/>
</dbReference>
<name>A0A286E1B8_9ACTN</name>
<dbReference type="EC" id="2.7.13.3" evidence="2"/>
<organism evidence="13 14">
    <name type="scientific">Streptomyces zhaozhouensis</name>
    <dbReference type="NCBI Taxonomy" id="1300267"/>
    <lineage>
        <taxon>Bacteria</taxon>
        <taxon>Bacillati</taxon>
        <taxon>Actinomycetota</taxon>
        <taxon>Actinomycetes</taxon>
        <taxon>Kitasatosporales</taxon>
        <taxon>Streptomycetaceae</taxon>
        <taxon>Streptomyces</taxon>
    </lineage>
</organism>
<comment type="catalytic activity">
    <reaction evidence="1">
        <text>ATP + protein L-histidine = ADP + protein N-phospho-L-histidine.</text>
        <dbReference type="EC" id="2.7.13.3"/>
    </reaction>
</comment>
<feature type="domain" description="Signal transduction histidine kinase subgroup 3 dimerisation and phosphoacceptor" evidence="11">
    <location>
        <begin position="232"/>
        <end position="297"/>
    </location>
</feature>
<feature type="transmembrane region" description="Helical" evidence="10">
    <location>
        <begin position="171"/>
        <end position="189"/>
    </location>
</feature>
<dbReference type="InterPro" id="IPR050482">
    <property type="entry name" value="Sensor_HK_TwoCompSys"/>
</dbReference>
<dbReference type="Gene3D" id="3.30.565.10">
    <property type="entry name" value="Histidine kinase-like ATPase, C-terminal domain"/>
    <property type="match status" value="1"/>
</dbReference>
<dbReference type="GO" id="GO:0046983">
    <property type="term" value="F:protein dimerization activity"/>
    <property type="evidence" value="ECO:0007669"/>
    <property type="project" value="InterPro"/>
</dbReference>
<sequence length="431" mass="45788">MSVLRLTLGARTWREGLYGLLNLPMALIGFALAVSGLAMSGGLLVTFVGLPLMAGVLLLLRGLGTLERGRARLLLGVDVPAPDPLRTREGKRGLLAWIGAVLRNNASWRATAYAIVHLPWALVTFTAVSVVWGLGWGSVSYPLWFWALDDKPGISVDGEGGGWVWDGPLDLLFVVTVGVLTLVAGAVLIRATSAVDRAMVSALLGPSSAAARVWQLEEDRSVVVDTSAADLRRIERDLHDGAQARLVALAMDLGLAKEKLTQDPETAARMVDEAHGEVKLALQELRDLARGIHPAVLTDRGLGPALSSVATRCTVPVTIDIDLTTRPAPAIEGIAYFTTSELLQNISKHSQAHHATIDIWRTHHRLMLQVTDDGQGGATPTPGSGLAGLAERLTAVDGLLAIDSPHGGPTTITAELPWRDRDGTSGGVRPR</sequence>
<dbReference type="AlphaFoldDB" id="A0A286E1B8"/>
<dbReference type="Gene3D" id="1.20.5.1930">
    <property type="match status" value="1"/>
</dbReference>
<evidence type="ECO:0000256" key="6">
    <source>
        <dbReference type="ARBA" id="ARBA00022777"/>
    </source>
</evidence>
<dbReference type="OrthoDB" id="5242012at2"/>
<protein>
    <recommendedName>
        <fullName evidence="2">histidine kinase</fullName>
        <ecNumber evidence="2">2.7.13.3</ecNumber>
    </recommendedName>
</protein>
<dbReference type="Proteomes" id="UP000219072">
    <property type="component" value="Unassembled WGS sequence"/>
</dbReference>
<evidence type="ECO:0000259" key="12">
    <source>
        <dbReference type="Pfam" id="PF13796"/>
    </source>
</evidence>
<proteinExistence type="predicted"/>
<dbReference type="InterPro" id="IPR036890">
    <property type="entry name" value="HATPase_C_sf"/>
</dbReference>
<feature type="region of interest" description="Disordered" evidence="9">
    <location>
        <begin position="404"/>
        <end position="431"/>
    </location>
</feature>
<evidence type="ECO:0000256" key="9">
    <source>
        <dbReference type="SAM" id="MobiDB-lite"/>
    </source>
</evidence>
<dbReference type="GO" id="GO:0000155">
    <property type="term" value="F:phosphorelay sensor kinase activity"/>
    <property type="evidence" value="ECO:0007669"/>
    <property type="project" value="InterPro"/>
</dbReference>
<dbReference type="CDD" id="cd16917">
    <property type="entry name" value="HATPase_UhpB-NarQ-NarX-like"/>
    <property type="match status" value="1"/>
</dbReference>
<evidence type="ECO:0000313" key="14">
    <source>
        <dbReference type="Proteomes" id="UP000219072"/>
    </source>
</evidence>
<dbReference type="InterPro" id="IPR011712">
    <property type="entry name" value="Sig_transdc_His_kin_sub3_dim/P"/>
</dbReference>
<dbReference type="GO" id="GO:0005524">
    <property type="term" value="F:ATP binding"/>
    <property type="evidence" value="ECO:0007669"/>
    <property type="project" value="UniProtKB-KW"/>
</dbReference>
<feature type="domain" description="Putative sensor" evidence="12">
    <location>
        <begin position="18"/>
        <end position="204"/>
    </location>
</feature>
<evidence type="ECO:0000259" key="11">
    <source>
        <dbReference type="Pfam" id="PF07730"/>
    </source>
</evidence>
<keyword evidence="6 13" id="KW-0418">Kinase</keyword>
<evidence type="ECO:0000256" key="7">
    <source>
        <dbReference type="ARBA" id="ARBA00022840"/>
    </source>
</evidence>
<evidence type="ECO:0000256" key="4">
    <source>
        <dbReference type="ARBA" id="ARBA00022679"/>
    </source>
</evidence>
<feature type="transmembrane region" description="Helical" evidence="10">
    <location>
        <begin position="20"/>
        <end position="38"/>
    </location>
</feature>
<feature type="transmembrane region" description="Helical" evidence="10">
    <location>
        <begin position="44"/>
        <end position="63"/>
    </location>
</feature>
<keyword evidence="7" id="KW-0067">ATP-binding</keyword>
<dbReference type="InterPro" id="IPR025828">
    <property type="entry name" value="Put_sensor_dom"/>
</dbReference>
<evidence type="ECO:0000256" key="3">
    <source>
        <dbReference type="ARBA" id="ARBA00022553"/>
    </source>
</evidence>
<feature type="transmembrane region" description="Helical" evidence="10">
    <location>
        <begin position="112"/>
        <end position="134"/>
    </location>
</feature>
<dbReference type="EMBL" id="OCNE01000019">
    <property type="protein sequence ID" value="SOD64694.1"/>
    <property type="molecule type" value="Genomic_DNA"/>
</dbReference>
<keyword evidence="8" id="KW-0902">Two-component regulatory system</keyword>
<keyword evidence="10" id="KW-0812">Transmembrane</keyword>
<keyword evidence="10" id="KW-1133">Transmembrane helix</keyword>
<evidence type="ECO:0000256" key="5">
    <source>
        <dbReference type="ARBA" id="ARBA00022741"/>
    </source>
</evidence>
<evidence type="ECO:0000313" key="13">
    <source>
        <dbReference type="EMBL" id="SOD64694.1"/>
    </source>
</evidence>
<dbReference type="Pfam" id="PF13796">
    <property type="entry name" value="Sensor"/>
    <property type="match status" value="1"/>
</dbReference>
<dbReference type="GO" id="GO:0016020">
    <property type="term" value="C:membrane"/>
    <property type="evidence" value="ECO:0007669"/>
    <property type="project" value="InterPro"/>
</dbReference>
<reference evidence="13 14" key="1">
    <citation type="submission" date="2017-09" db="EMBL/GenBank/DDBJ databases">
        <authorList>
            <person name="Ehlers B."/>
            <person name="Leendertz F.H."/>
        </authorList>
    </citation>
    <scope>NUCLEOTIDE SEQUENCE [LARGE SCALE GENOMIC DNA]</scope>
    <source>
        <strain evidence="13 14">CGMCC 4.7095</strain>
    </source>
</reference>
<keyword evidence="3" id="KW-0597">Phosphoprotein</keyword>
<dbReference type="PANTHER" id="PTHR24421:SF10">
    <property type="entry name" value="NITRATE_NITRITE SENSOR PROTEIN NARQ"/>
    <property type="match status" value="1"/>
</dbReference>
<evidence type="ECO:0000256" key="1">
    <source>
        <dbReference type="ARBA" id="ARBA00000085"/>
    </source>
</evidence>
<keyword evidence="5" id="KW-0547">Nucleotide-binding</keyword>
<accession>A0A286E1B8</accession>
<evidence type="ECO:0000256" key="8">
    <source>
        <dbReference type="ARBA" id="ARBA00023012"/>
    </source>
</evidence>
<keyword evidence="10" id="KW-0472">Membrane</keyword>